<accession>A0ABT0MV55</accession>
<name>A0ABT0MV55_9GAMM</name>
<evidence type="ECO:0000313" key="1">
    <source>
        <dbReference type="EMBL" id="MCL2893740.1"/>
    </source>
</evidence>
<evidence type="ECO:0000313" key="2">
    <source>
        <dbReference type="Proteomes" id="UP001203069"/>
    </source>
</evidence>
<proteinExistence type="predicted"/>
<reference evidence="1 2" key="1">
    <citation type="submission" date="2022-02" db="EMBL/GenBank/DDBJ databases">
        <title>Description of Brenneria tiliae sp. nov. isolated from symptomatic Tilia x moltkei and Tilia x europaea trees in the UK.</title>
        <authorList>
            <person name="Kile H."/>
        </authorList>
    </citation>
    <scope>NUCLEOTIDE SEQUENCE [LARGE SCALE GENOMIC DNA]</scope>
    <source>
        <strain evidence="1 2">MC1SB4.1</strain>
    </source>
</reference>
<dbReference type="Proteomes" id="UP001203069">
    <property type="component" value="Unassembled WGS sequence"/>
</dbReference>
<keyword evidence="2" id="KW-1185">Reference proteome</keyword>
<comment type="caution">
    <text evidence="1">The sequence shown here is derived from an EMBL/GenBank/DDBJ whole genome shotgun (WGS) entry which is preliminary data.</text>
</comment>
<dbReference type="EMBL" id="JAKPBZ010000112">
    <property type="protein sequence ID" value="MCL2893740.1"/>
    <property type="molecule type" value="Genomic_DNA"/>
</dbReference>
<sequence>MVVTGSRLAAVKYKLAFVLDGEVALRYLQVQEANEEGSRRWISTICPPLFPLSTESIIVAGQDHFSDFNIHRAICNTSELFTE</sequence>
<protein>
    <submittedName>
        <fullName evidence="1">Uncharacterized protein</fullName>
    </submittedName>
</protein>
<organism evidence="1 2">
    <name type="scientific">Brenneria tiliae</name>
    <dbReference type="NCBI Taxonomy" id="2914984"/>
    <lineage>
        <taxon>Bacteria</taxon>
        <taxon>Pseudomonadati</taxon>
        <taxon>Pseudomonadota</taxon>
        <taxon>Gammaproteobacteria</taxon>
        <taxon>Enterobacterales</taxon>
        <taxon>Pectobacteriaceae</taxon>
        <taxon>Brenneria</taxon>
    </lineage>
</organism>
<dbReference type="RefSeq" id="WP_249245117.1">
    <property type="nucleotide sequence ID" value="NZ_JAKPBZ010000112.1"/>
</dbReference>
<gene>
    <name evidence="1" type="ORF">MFP26_13710</name>
</gene>